<dbReference type="InterPro" id="IPR051446">
    <property type="entry name" value="HTH_trans_reg/aminotransferase"/>
</dbReference>
<dbReference type="SUPFAM" id="SSF46785">
    <property type="entry name" value="Winged helix' DNA-binding domain"/>
    <property type="match status" value="1"/>
</dbReference>
<sequence>MSTQNRLYEQLSLSLIEQIKQGRYLTGDKLPSVRGMAKQAHVSIATVNSAYAMLEEQGWVEVRLKSGYYVKRSAAESLNRPTTPEDLSTPRPAASSELVMEVQHESASINAVNLCTALPDLTMPICSVVQKTFTRLSRTSNSLLSGYDSPIGEASLRQQIARRAVDAGIFVSPEAVITSTGCQNAVAMSLSVLTKPGDVIAMESTCYYGLIQIVESFGLKAIEIPTHPDTGMSTDALALALEQWEIKAVLLVSAFSNPLGCTIPDDKKAEIVSLINKHQTFLIEDDIYGDLAFDGGRGKAIKSFDSEGRVIYCSSVSKTIHPQLRIGWVMPGQLFDKVLHTKYVNTVSMPILPQLVAADIMAQGMYDRHLRYAREKYRQRCAQLRELIGEFFPEGTRLSNPQGGLSLWVECARHIDTTALYHILREQGIRIAPGELFSSTGDSNHCFRITFASPWTPERIEAVKRVGELLHLQSQQE</sequence>
<accession>A0ABV7WNR3</accession>
<dbReference type="CDD" id="cd07377">
    <property type="entry name" value="WHTH_GntR"/>
    <property type="match status" value="1"/>
</dbReference>
<gene>
    <name evidence="7" type="ORF">ACFOND_00365</name>
</gene>
<dbReference type="InterPro" id="IPR036390">
    <property type="entry name" value="WH_DNA-bd_sf"/>
</dbReference>
<dbReference type="InterPro" id="IPR015424">
    <property type="entry name" value="PyrdxlP-dep_Trfase"/>
</dbReference>
<dbReference type="GO" id="GO:0008483">
    <property type="term" value="F:transaminase activity"/>
    <property type="evidence" value="ECO:0007669"/>
    <property type="project" value="UniProtKB-KW"/>
</dbReference>
<dbReference type="Pfam" id="PF00155">
    <property type="entry name" value="Aminotran_1_2"/>
    <property type="match status" value="1"/>
</dbReference>
<organism evidence="7 8">
    <name type="scientific">Reinekea marina</name>
    <dbReference type="NCBI Taxonomy" id="1310421"/>
    <lineage>
        <taxon>Bacteria</taxon>
        <taxon>Pseudomonadati</taxon>
        <taxon>Pseudomonadota</taxon>
        <taxon>Gammaproteobacteria</taxon>
        <taxon>Oceanospirillales</taxon>
        <taxon>Saccharospirillaceae</taxon>
        <taxon>Reinekea</taxon>
    </lineage>
</organism>
<evidence type="ECO:0000313" key="8">
    <source>
        <dbReference type="Proteomes" id="UP001595710"/>
    </source>
</evidence>
<dbReference type="EMBL" id="JBHRYN010000002">
    <property type="protein sequence ID" value="MFC3700074.1"/>
    <property type="molecule type" value="Genomic_DNA"/>
</dbReference>
<dbReference type="InterPro" id="IPR015422">
    <property type="entry name" value="PyrdxlP-dep_Trfase_small"/>
</dbReference>
<dbReference type="PANTHER" id="PTHR46577:SF2">
    <property type="entry name" value="TRANSCRIPTIONAL REGULATORY PROTEIN"/>
    <property type="match status" value="1"/>
</dbReference>
<dbReference type="InterPro" id="IPR004839">
    <property type="entry name" value="Aminotransferase_I/II_large"/>
</dbReference>
<keyword evidence="7" id="KW-0032">Aminotransferase</keyword>
<proteinExistence type="inferred from homology"/>
<comment type="caution">
    <text evidence="7">The sequence shown here is derived from an EMBL/GenBank/DDBJ whole genome shotgun (WGS) entry which is preliminary data.</text>
</comment>
<dbReference type="Gene3D" id="3.40.640.10">
    <property type="entry name" value="Type I PLP-dependent aspartate aminotransferase-like (Major domain)"/>
    <property type="match status" value="1"/>
</dbReference>
<evidence type="ECO:0000256" key="3">
    <source>
        <dbReference type="ARBA" id="ARBA00023015"/>
    </source>
</evidence>
<reference evidence="8" key="1">
    <citation type="journal article" date="2019" name="Int. J. Syst. Evol. Microbiol.">
        <title>The Global Catalogue of Microorganisms (GCM) 10K type strain sequencing project: providing services to taxonomists for standard genome sequencing and annotation.</title>
        <authorList>
            <consortium name="The Broad Institute Genomics Platform"/>
            <consortium name="The Broad Institute Genome Sequencing Center for Infectious Disease"/>
            <person name="Wu L."/>
            <person name="Ma J."/>
        </authorList>
    </citation>
    <scope>NUCLEOTIDE SEQUENCE [LARGE SCALE GENOMIC DNA]</scope>
    <source>
        <strain evidence="8">CECT 8288</strain>
    </source>
</reference>
<evidence type="ECO:0000259" key="6">
    <source>
        <dbReference type="PROSITE" id="PS50949"/>
    </source>
</evidence>
<keyword evidence="5" id="KW-0804">Transcription</keyword>
<name>A0ABV7WNR3_9GAMM</name>
<evidence type="ECO:0000256" key="4">
    <source>
        <dbReference type="ARBA" id="ARBA00023125"/>
    </source>
</evidence>
<evidence type="ECO:0000256" key="5">
    <source>
        <dbReference type="ARBA" id="ARBA00023163"/>
    </source>
</evidence>
<dbReference type="Gene3D" id="3.90.1150.10">
    <property type="entry name" value="Aspartate Aminotransferase, domain 1"/>
    <property type="match status" value="1"/>
</dbReference>
<dbReference type="SMART" id="SM00345">
    <property type="entry name" value="HTH_GNTR"/>
    <property type="match status" value="1"/>
</dbReference>
<evidence type="ECO:0000256" key="2">
    <source>
        <dbReference type="ARBA" id="ARBA00022898"/>
    </source>
</evidence>
<dbReference type="Proteomes" id="UP001595710">
    <property type="component" value="Unassembled WGS sequence"/>
</dbReference>
<dbReference type="InterPro" id="IPR015421">
    <property type="entry name" value="PyrdxlP-dep_Trfase_major"/>
</dbReference>
<evidence type="ECO:0000256" key="1">
    <source>
        <dbReference type="ARBA" id="ARBA00005384"/>
    </source>
</evidence>
<keyword evidence="7" id="KW-0808">Transferase</keyword>
<keyword evidence="2" id="KW-0663">Pyridoxal phosphate</keyword>
<dbReference type="InterPro" id="IPR036388">
    <property type="entry name" value="WH-like_DNA-bd_sf"/>
</dbReference>
<dbReference type="CDD" id="cd00609">
    <property type="entry name" value="AAT_like"/>
    <property type="match status" value="1"/>
</dbReference>
<dbReference type="PANTHER" id="PTHR46577">
    <property type="entry name" value="HTH-TYPE TRANSCRIPTIONAL REGULATORY PROTEIN GABR"/>
    <property type="match status" value="1"/>
</dbReference>
<dbReference type="SUPFAM" id="SSF53383">
    <property type="entry name" value="PLP-dependent transferases"/>
    <property type="match status" value="1"/>
</dbReference>
<dbReference type="InterPro" id="IPR000524">
    <property type="entry name" value="Tscrpt_reg_HTH_GntR"/>
</dbReference>
<comment type="similarity">
    <text evidence="1">In the C-terminal section; belongs to the class-I pyridoxal-phosphate-dependent aminotransferase family.</text>
</comment>
<keyword evidence="3" id="KW-0805">Transcription regulation</keyword>
<feature type="domain" description="HTH gntR-type" evidence="6">
    <location>
        <begin position="5"/>
        <end position="73"/>
    </location>
</feature>
<dbReference type="RefSeq" id="WP_290282923.1">
    <property type="nucleotide sequence ID" value="NZ_JAUFQI010000001.1"/>
</dbReference>
<dbReference type="PROSITE" id="PS50949">
    <property type="entry name" value="HTH_GNTR"/>
    <property type="match status" value="1"/>
</dbReference>
<evidence type="ECO:0000313" key="7">
    <source>
        <dbReference type="EMBL" id="MFC3700074.1"/>
    </source>
</evidence>
<keyword evidence="8" id="KW-1185">Reference proteome</keyword>
<dbReference type="Pfam" id="PF00392">
    <property type="entry name" value="GntR"/>
    <property type="match status" value="1"/>
</dbReference>
<protein>
    <submittedName>
        <fullName evidence="7">PLP-dependent aminotransferase family protein</fullName>
    </submittedName>
</protein>
<dbReference type="Gene3D" id="1.10.10.10">
    <property type="entry name" value="Winged helix-like DNA-binding domain superfamily/Winged helix DNA-binding domain"/>
    <property type="match status" value="1"/>
</dbReference>
<keyword evidence="4" id="KW-0238">DNA-binding</keyword>